<evidence type="ECO:0000256" key="3">
    <source>
        <dbReference type="ARBA" id="ARBA00023004"/>
    </source>
</evidence>
<dbReference type="GO" id="GO:0020037">
    <property type="term" value="F:heme binding"/>
    <property type="evidence" value="ECO:0007669"/>
    <property type="project" value="InterPro"/>
</dbReference>
<dbReference type="GO" id="GO:0005506">
    <property type="term" value="F:iron ion binding"/>
    <property type="evidence" value="ECO:0007669"/>
    <property type="project" value="InterPro"/>
</dbReference>
<keyword evidence="1" id="KW-0479">Metal-binding</keyword>
<dbReference type="Gene3D" id="1.10.630.10">
    <property type="entry name" value="Cytochrome P450"/>
    <property type="match status" value="1"/>
</dbReference>
<name>A0A9N8W3Q8_9GLOM</name>
<dbReference type="AlphaFoldDB" id="A0A9N8W3Q8"/>
<comment type="caution">
    <text evidence="5">The sequence shown here is derived from an EMBL/GenBank/DDBJ whole genome shotgun (WGS) entry which is preliminary data.</text>
</comment>
<dbReference type="InterPro" id="IPR050364">
    <property type="entry name" value="Cytochrome_P450_fung"/>
</dbReference>
<evidence type="ECO:0000256" key="1">
    <source>
        <dbReference type="ARBA" id="ARBA00022723"/>
    </source>
</evidence>
<organism evidence="5 6">
    <name type="scientific">Paraglomus brasilianum</name>
    <dbReference type="NCBI Taxonomy" id="144538"/>
    <lineage>
        <taxon>Eukaryota</taxon>
        <taxon>Fungi</taxon>
        <taxon>Fungi incertae sedis</taxon>
        <taxon>Mucoromycota</taxon>
        <taxon>Glomeromycotina</taxon>
        <taxon>Glomeromycetes</taxon>
        <taxon>Paraglomerales</taxon>
        <taxon>Paraglomeraceae</taxon>
        <taxon>Paraglomus</taxon>
    </lineage>
</organism>
<gene>
    <name evidence="5" type="ORF">PBRASI_LOCUS1334</name>
</gene>
<evidence type="ECO:0000256" key="2">
    <source>
        <dbReference type="ARBA" id="ARBA00023002"/>
    </source>
</evidence>
<dbReference type="PANTHER" id="PTHR46300">
    <property type="entry name" value="P450, PUTATIVE (EUROFUNG)-RELATED-RELATED"/>
    <property type="match status" value="1"/>
</dbReference>
<dbReference type="PANTHER" id="PTHR46300:SF2">
    <property type="entry name" value="CYTOCHROME P450 MONOOXYGENASE ALNH-RELATED"/>
    <property type="match status" value="1"/>
</dbReference>
<accession>A0A9N8W3Q8</accession>
<dbReference type="Proteomes" id="UP000789739">
    <property type="component" value="Unassembled WGS sequence"/>
</dbReference>
<proteinExistence type="predicted"/>
<dbReference type="GO" id="GO:0004497">
    <property type="term" value="F:monooxygenase activity"/>
    <property type="evidence" value="ECO:0007669"/>
    <property type="project" value="UniProtKB-KW"/>
</dbReference>
<reference evidence="5" key="1">
    <citation type="submission" date="2021-06" db="EMBL/GenBank/DDBJ databases">
        <authorList>
            <person name="Kallberg Y."/>
            <person name="Tangrot J."/>
            <person name="Rosling A."/>
        </authorList>
    </citation>
    <scope>NUCLEOTIDE SEQUENCE</scope>
    <source>
        <strain evidence="5">BR232B</strain>
    </source>
</reference>
<evidence type="ECO:0000313" key="5">
    <source>
        <dbReference type="EMBL" id="CAG8476145.1"/>
    </source>
</evidence>
<dbReference type="PROSITE" id="PS00086">
    <property type="entry name" value="CYTOCHROME_P450"/>
    <property type="match status" value="1"/>
</dbReference>
<dbReference type="GO" id="GO:0016705">
    <property type="term" value="F:oxidoreductase activity, acting on paired donors, with incorporation or reduction of molecular oxygen"/>
    <property type="evidence" value="ECO:0007669"/>
    <property type="project" value="InterPro"/>
</dbReference>
<evidence type="ECO:0000313" key="6">
    <source>
        <dbReference type="Proteomes" id="UP000789739"/>
    </source>
</evidence>
<dbReference type="SUPFAM" id="SSF48264">
    <property type="entry name" value="Cytochrome P450"/>
    <property type="match status" value="1"/>
</dbReference>
<dbReference type="InterPro" id="IPR017972">
    <property type="entry name" value="Cyt_P450_CS"/>
</dbReference>
<keyword evidence="4" id="KW-0503">Monooxygenase</keyword>
<dbReference type="EMBL" id="CAJVPI010000084">
    <property type="protein sequence ID" value="CAG8476145.1"/>
    <property type="molecule type" value="Genomic_DNA"/>
</dbReference>
<keyword evidence="6" id="KW-1185">Reference proteome</keyword>
<sequence length="347" mass="39444">MAIPSATPLLVKHPLLPSTLDPHTVKLLKSLFSLRVPCDPTPHLRLFAISSLLSHLFGISSPTSVDDRTHQRISKLINEYIRYYEKIENTSRAGVGLPNLKGSFEDWRLRFGIPGSTYKEAIRLRDKLEDIVLRLIYKMNKENVERDCLAKELMGRREKGEVDIMDIIHTLGCFIVIGVLAQTPSFQPILSTELSLPHLPTLSDRPSRHFTTSFIKQTLLHHPAWLPIPPRYVQVDDEYRGFHIPKGALVLVDESVRGGWDKDRPGEMERNLEVGDTNRFEFGYGKRMCPAVELSESLLFLAFSRIVWCYKIVDGGIKSKQVGNGRPSVSFAPRREGLERLLFDESS</sequence>
<evidence type="ECO:0000256" key="4">
    <source>
        <dbReference type="ARBA" id="ARBA00023033"/>
    </source>
</evidence>
<dbReference type="InterPro" id="IPR036396">
    <property type="entry name" value="Cyt_P450_sf"/>
</dbReference>
<keyword evidence="2" id="KW-0560">Oxidoreductase</keyword>
<keyword evidence="3" id="KW-0408">Iron</keyword>
<dbReference type="OrthoDB" id="2430814at2759"/>
<protein>
    <submittedName>
        <fullName evidence="5">7984_t:CDS:1</fullName>
    </submittedName>
</protein>